<dbReference type="GO" id="GO:0005739">
    <property type="term" value="C:mitochondrion"/>
    <property type="evidence" value="ECO:0007669"/>
    <property type="project" value="UniProtKB-SubCell"/>
</dbReference>
<dbReference type="Proteomes" id="UP001208570">
    <property type="component" value="Unassembled WGS sequence"/>
</dbReference>
<name>A0AAD9K0W8_9ANNE</name>
<dbReference type="Gene3D" id="3.90.1300.10">
    <property type="entry name" value="Amidase signature (AS) domain"/>
    <property type="match status" value="2"/>
</dbReference>
<dbReference type="EC" id="6.3.5.7" evidence="5"/>
<keyword evidence="1 5" id="KW-0436">Ligase</keyword>
<keyword evidence="2 5" id="KW-0547">Nucleotide-binding</keyword>
<comment type="caution">
    <text evidence="7">The sequence shown here is derived from an EMBL/GenBank/DDBJ whole genome shotgun (WGS) entry which is preliminary data.</text>
</comment>
<evidence type="ECO:0000256" key="1">
    <source>
        <dbReference type="ARBA" id="ARBA00022598"/>
    </source>
</evidence>
<dbReference type="InterPro" id="IPR000120">
    <property type="entry name" value="Amidase"/>
</dbReference>
<comment type="function">
    <text evidence="5">Allows the formation of correctly charged Gln-tRNA(Gln) through the transamidation of misacylated Glu-tRNA(Gln) in the mitochondria. The reaction takes place in the presence of glutamine and ATP through an activated gamma-phospho-Glu-tRNA(Gln).</text>
</comment>
<evidence type="ECO:0000313" key="7">
    <source>
        <dbReference type="EMBL" id="KAK2162719.1"/>
    </source>
</evidence>
<evidence type="ECO:0000313" key="8">
    <source>
        <dbReference type="Proteomes" id="UP001208570"/>
    </source>
</evidence>
<comment type="subunit">
    <text evidence="5">Subunit of the heterotrimeric GatCAB amidotransferase (AdT) complex, composed of A, B and C subunits.</text>
</comment>
<keyword evidence="4 5" id="KW-0648">Protein biosynthesis</keyword>
<gene>
    <name evidence="7" type="ORF">LSH36_93g07014</name>
</gene>
<comment type="subcellular location">
    <subcellularLocation>
        <location evidence="5">Mitochondrion</location>
    </subcellularLocation>
</comment>
<feature type="domain" description="Amidase" evidence="6">
    <location>
        <begin position="185"/>
        <end position="474"/>
    </location>
</feature>
<dbReference type="PANTHER" id="PTHR11895">
    <property type="entry name" value="TRANSAMIDASE"/>
    <property type="match status" value="1"/>
</dbReference>
<keyword evidence="5" id="KW-0496">Mitochondrion</keyword>
<evidence type="ECO:0000256" key="2">
    <source>
        <dbReference type="ARBA" id="ARBA00022741"/>
    </source>
</evidence>
<dbReference type="AlphaFoldDB" id="A0AAD9K0W8"/>
<evidence type="ECO:0000256" key="4">
    <source>
        <dbReference type="ARBA" id="ARBA00022917"/>
    </source>
</evidence>
<dbReference type="HAMAP" id="MF_00120">
    <property type="entry name" value="GatA"/>
    <property type="match status" value="1"/>
</dbReference>
<dbReference type="GO" id="GO:0030956">
    <property type="term" value="C:glutamyl-tRNA(Gln) amidotransferase complex"/>
    <property type="evidence" value="ECO:0007669"/>
    <property type="project" value="UniProtKB-UniRule"/>
</dbReference>
<dbReference type="InterPro" id="IPR023631">
    <property type="entry name" value="Amidase_dom"/>
</dbReference>
<dbReference type="PANTHER" id="PTHR11895:SF7">
    <property type="entry name" value="GLUTAMYL-TRNA(GLN) AMIDOTRANSFERASE SUBUNIT A, MITOCHONDRIAL"/>
    <property type="match status" value="1"/>
</dbReference>
<keyword evidence="8" id="KW-1185">Reference proteome</keyword>
<comment type="catalytic activity">
    <reaction evidence="5">
        <text>L-glutamyl-tRNA(Gln) + L-glutamine + ATP + H2O = L-glutaminyl-tRNA(Gln) + L-glutamate + ADP + phosphate + H(+)</text>
        <dbReference type="Rhea" id="RHEA:17521"/>
        <dbReference type="Rhea" id="RHEA-COMP:9681"/>
        <dbReference type="Rhea" id="RHEA-COMP:9684"/>
        <dbReference type="ChEBI" id="CHEBI:15377"/>
        <dbReference type="ChEBI" id="CHEBI:15378"/>
        <dbReference type="ChEBI" id="CHEBI:29985"/>
        <dbReference type="ChEBI" id="CHEBI:30616"/>
        <dbReference type="ChEBI" id="CHEBI:43474"/>
        <dbReference type="ChEBI" id="CHEBI:58359"/>
        <dbReference type="ChEBI" id="CHEBI:78520"/>
        <dbReference type="ChEBI" id="CHEBI:78521"/>
        <dbReference type="ChEBI" id="CHEBI:456216"/>
        <dbReference type="EC" id="6.3.5.7"/>
    </reaction>
</comment>
<feature type="active site" description="Acyl-ester intermediate" evidence="5">
    <location>
        <position position="191"/>
    </location>
</feature>
<dbReference type="GO" id="GO:0032543">
    <property type="term" value="P:mitochondrial translation"/>
    <property type="evidence" value="ECO:0007669"/>
    <property type="project" value="UniProtKB-UniRule"/>
</dbReference>
<dbReference type="Pfam" id="PF01425">
    <property type="entry name" value="Amidase"/>
    <property type="match status" value="2"/>
</dbReference>
<evidence type="ECO:0000259" key="6">
    <source>
        <dbReference type="Pfam" id="PF01425"/>
    </source>
</evidence>
<organism evidence="7 8">
    <name type="scientific">Paralvinella palmiformis</name>
    <dbReference type="NCBI Taxonomy" id="53620"/>
    <lineage>
        <taxon>Eukaryota</taxon>
        <taxon>Metazoa</taxon>
        <taxon>Spiralia</taxon>
        <taxon>Lophotrochozoa</taxon>
        <taxon>Annelida</taxon>
        <taxon>Polychaeta</taxon>
        <taxon>Sedentaria</taxon>
        <taxon>Canalipalpata</taxon>
        <taxon>Terebellida</taxon>
        <taxon>Terebelliformia</taxon>
        <taxon>Alvinellidae</taxon>
        <taxon>Paralvinella</taxon>
    </lineage>
</organism>
<dbReference type="InterPro" id="IPR036928">
    <property type="entry name" value="AS_sf"/>
</dbReference>
<feature type="active site" description="Charge relay system" evidence="5">
    <location>
        <position position="72"/>
    </location>
</feature>
<comment type="similarity">
    <text evidence="5">Belongs to the amidase family. GatA subfamily.</text>
</comment>
<evidence type="ECO:0000256" key="5">
    <source>
        <dbReference type="HAMAP-Rule" id="MF_03150"/>
    </source>
</evidence>
<reference evidence="7" key="1">
    <citation type="journal article" date="2023" name="Mol. Biol. Evol.">
        <title>Third-Generation Sequencing Reveals the Adaptive Role of the Epigenome in Three Deep-Sea Polychaetes.</title>
        <authorList>
            <person name="Perez M."/>
            <person name="Aroh O."/>
            <person name="Sun Y."/>
            <person name="Lan Y."/>
            <person name="Juniper S.K."/>
            <person name="Young C.R."/>
            <person name="Angers B."/>
            <person name="Qian P.Y."/>
        </authorList>
    </citation>
    <scope>NUCLEOTIDE SEQUENCE</scope>
    <source>
        <strain evidence="7">P08H-3</strain>
    </source>
</reference>
<dbReference type="GO" id="GO:0005524">
    <property type="term" value="F:ATP binding"/>
    <property type="evidence" value="ECO:0007669"/>
    <property type="project" value="UniProtKB-KW"/>
</dbReference>
<feature type="active site" description="Charge relay system" evidence="5">
    <location>
        <position position="186"/>
    </location>
</feature>
<feature type="domain" description="Amidase" evidence="6">
    <location>
        <begin position="16"/>
        <end position="139"/>
    </location>
</feature>
<sequence>MLVAALLRSKELSSIELCQLCLERIEATKELNQYICYYPHRIEKLAKKADDNFKKKNPEELSPLNGIPVAVKDNFCTQEIPTSCGSRMLHGYRSPYTATVVNKLLNHGAILMGKTNLDEFAMGCGTVDSFYGPTRNPWKYKIRNMDSKNSKSSRNLLNCSDNDCYVAKTREHLNSDDKDWYITGGSDTGGSTRNPAALCGVVGLKPTYGRLSRYGLIPLVNSMDVPGIITRKVDDAVLLLNILSGRDQFDSTTVNRLYDSITLPKHLSVKGLHIGIPKEYHAPGLSEETVQCWQRVADMFADGGAQVSQVSLPHTQLSIVCYHILNSCEVASNMARYDGIEYALGFLSSHKFNASVFFSGTVLMEEENLEALRNYDKYFIQALKIRRLIADDFDKVFSQGIDMLLTPTLLGDAPHYDWFSQADNRTRTQEQDVFTQPVNMAGVPAITMPTALSSNHLPIGLQLIGQMFKENTLLLTAKWMEEQLQFPDLNMKTFLHSSEQENN</sequence>
<dbReference type="EMBL" id="JAODUP010000093">
    <property type="protein sequence ID" value="KAK2162719.1"/>
    <property type="molecule type" value="Genomic_DNA"/>
</dbReference>
<accession>A0AAD9K0W8</accession>
<dbReference type="InterPro" id="IPR004412">
    <property type="entry name" value="GatA"/>
</dbReference>
<dbReference type="SUPFAM" id="SSF75304">
    <property type="entry name" value="Amidase signature (AS) enzymes"/>
    <property type="match status" value="2"/>
</dbReference>
<protein>
    <recommendedName>
        <fullName evidence="5">Glutamyl-tRNA(Gln) amidotransferase subunit A, mitochondrial</fullName>
        <shortName evidence="5">Glu-AdT subunit A</shortName>
        <ecNumber evidence="5">6.3.5.7</ecNumber>
    </recommendedName>
</protein>
<proteinExistence type="inferred from homology"/>
<evidence type="ECO:0000256" key="3">
    <source>
        <dbReference type="ARBA" id="ARBA00022840"/>
    </source>
</evidence>
<dbReference type="GO" id="GO:0050567">
    <property type="term" value="F:glutaminyl-tRNA synthase (glutamine-hydrolyzing) activity"/>
    <property type="evidence" value="ECO:0007669"/>
    <property type="project" value="UniProtKB-UniRule"/>
</dbReference>
<dbReference type="GO" id="GO:0070681">
    <property type="term" value="P:glutaminyl-tRNAGln biosynthesis via transamidation"/>
    <property type="evidence" value="ECO:0007669"/>
    <property type="project" value="UniProtKB-UniRule"/>
</dbReference>
<keyword evidence="3 5" id="KW-0067">ATP-binding</keyword>